<evidence type="ECO:0000313" key="2">
    <source>
        <dbReference type="Proteomes" id="UP001286174"/>
    </source>
</evidence>
<accession>A0AB35U6G3</accession>
<dbReference type="RefSeq" id="WP_370596686.1">
    <property type="nucleotide sequence ID" value="NZ_JALBUR010000048.1"/>
</dbReference>
<organism evidence="1 2">
    <name type="scientific">Grylomicrobium aquisgranensis</name>
    <dbReference type="NCBI Taxonomy" id="2926318"/>
    <lineage>
        <taxon>Bacteria</taxon>
        <taxon>Bacillati</taxon>
        <taxon>Bacillota</taxon>
        <taxon>Erysipelotrichia</taxon>
        <taxon>Erysipelotrichales</taxon>
        <taxon>Erysipelotrichaceae</taxon>
        <taxon>Grylomicrobium</taxon>
    </lineage>
</organism>
<dbReference type="AlphaFoldDB" id="A0AB35U6G3"/>
<name>A0AB35U6G3_9FIRM</name>
<comment type="caution">
    <text evidence="1">The sequence shown here is derived from an EMBL/GenBank/DDBJ whole genome shotgun (WGS) entry which is preliminary data.</text>
</comment>
<proteinExistence type="predicted"/>
<reference evidence="1 2" key="1">
    <citation type="submission" date="2022-03" db="EMBL/GenBank/DDBJ databases">
        <title>Novel taxa within the pig intestine.</title>
        <authorList>
            <person name="Wylensek D."/>
            <person name="Bishof K."/>
            <person name="Afrizal A."/>
            <person name="Clavel T."/>
        </authorList>
    </citation>
    <scope>NUCLEOTIDE SEQUENCE [LARGE SCALE GENOMIC DNA]</scope>
    <source>
        <strain evidence="1 2">CLA-KB-P133</strain>
    </source>
</reference>
<sequence>MKLVFMDDMESWYACHAAFVLPIAYLAYSFHCDLRHSSMADIRDYLQAGKEAYGFLKSIGMQIRPEGDEKNLEGIRGAMLTLCMWIAARTKLGELAVTDHCRNAVGEMQYLDECFQEMRKQNSAFRMPCFDALRSRMPSWSELHLLCDQNKDTV</sequence>
<keyword evidence="2" id="KW-1185">Reference proteome</keyword>
<protein>
    <submittedName>
        <fullName evidence="1">Uncharacterized protein</fullName>
    </submittedName>
</protein>
<evidence type="ECO:0000313" key="1">
    <source>
        <dbReference type="EMBL" id="MDX8420565.1"/>
    </source>
</evidence>
<dbReference type="Proteomes" id="UP001286174">
    <property type="component" value="Unassembled WGS sequence"/>
</dbReference>
<dbReference type="EMBL" id="JALBUR010000048">
    <property type="protein sequence ID" value="MDX8420565.1"/>
    <property type="molecule type" value="Genomic_DNA"/>
</dbReference>
<gene>
    <name evidence="1" type="ORF">MOZ60_10760</name>
</gene>